<evidence type="ECO:0000256" key="1">
    <source>
        <dbReference type="SAM" id="MobiDB-lite"/>
    </source>
</evidence>
<feature type="compositionally biased region" description="Acidic residues" evidence="1">
    <location>
        <begin position="274"/>
        <end position="287"/>
    </location>
</feature>
<dbReference type="AlphaFoldDB" id="A0AAD6SDG2"/>
<feature type="region of interest" description="Disordered" evidence="1">
    <location>
        <begin position="16"/>
        <end position="42"/>
    </location>
</feature>
<feature type="compositionally biased region" description="Basic and acidic residues" evidence="1">
    <location>
        <begin position="251"/>
        <end position="260"/>
    </location>
</feature>
<comment type="caution">
    <text evidence="2">The sequence shown here is derived from an EMBL/GenBank/DDBJ whole genome shotgun (WGS) entry which is preliminary data.</text>
</comment>
<feature type="region of interest" description="Disordered" evidence="1">
    <location>
        <begin position="180"/>
        <end position="201"/>
    </location>
</feature>
<dbReference type="EMBL" id="JARJCM010000175">
    <property type="protein sequence ID" value="KAJ7024115.1"/>
    <property type="molecule type" value="Genomic_DNA"/>
</dbReference>
<gene>
    <name evidence="2" type="ORF">C8F04DRAFT_1010993</name>
</gene>
<name>A0AAD6SDG2_9AGAR</name>
<evidence type="ECO:0000313" key="2">
    <source>
        <dbReference type="EMBL" id="KAJ7024115.1"/>
    </source>
</evidence>
<feature type="non-terminal residue" evidence="2">
    <location>
        <position position="287"/>
    </location>
</feature>
<reference evidence="2" key="1">
    <citation type="submission" date="2023-03" db="EMBL/GenBank/DDBJ databases">
        <title>Massive genome expansion in bonnet fungi (Mycena s.s.) driven by repeated elements and novel gene families across ecological guilds.</title>
        <authorList>
            <consortium name="Lawrence Berkeley National Laboratory"/>
            <person name="Harder C.B."/>
            <person name="Miyauchi S."/>
            <person name="Viragh M."/>
            <person name="Kuo A."/>
            <person name="Thoen E."/>
            <person name="Andreopoulos B."/>
            <person name="Lu D."/>
            <person name="Skrede I."/>
            <person name="Drula E."/>
            <person name="Henrissat B."/>
            <person name="Morin E."/>
            <person name="Kohler A."/>
            <person name="Barry K."/>
            <person name="LaButti K."/>
            <person name="Morin E."/>
            <person name="Salamov A."/>
            <person name="Lipzen A."/>
            <person name="Mereny Z."/>
            <person name="Hegedus B."/>
            <person name="Baldrian P."/>
            <person name="Stursova M."/>
            <person name="Weitz H."/>
            <person name="Taylor A."/>
            <person name="Grigoriev I.V."/>
            <person name="Nagy L.G."/>
            <person name="Martin F."/>
            <person name="Kauserud H."/>
        </authorList>
    </citation>
    <scope>NUCLEOTIDE SEQUENCE</scope>
    <source>
        <strain evidence="2">CBHHK200</strain>
    </source>
</reference>
<feature type="region of interest" description="Disordered" evidence="1">
    <location>
        <begin position="240"/>
        <end position="287"/>
    </location>
</feature>
<keyword evidence="3" id="KW-1185">Reference proteome</keyword>
<proteinExistence type="predicted"/>
<sequence length="287" mass="32135">MSSMIVDYLDYQKLQATAPGGDDNENNALPTPGPSHPTPSYSTPLFVRAAVDALSGTSASYLTRTSPLKSTSSLPGFKTSTISPLKTQSRYAALLDGPILTERERQFADALRESEARNEKRKAVLINVQGGAVLSGMYNKRAQAQLQAQETRQARRKGKGRMGDGKAKWFTSDGFFELSKEDAREREEEAEGKEQRKTARDAHAVELAVWKRDNERIRERNEAKKVTFAADTAAWEAEKAAAKAAKRKRGWDKPKWKEYQPKNLLPRPKKTVQEDSDDEVEDDMELD</sequence>
<organism evidence="2 3">
    <name type="scientific">Mycena alexandri</name>
    <dbReference type="NCBI Taxonomy" id="1745969"/>
    <lineage>
        <taxon>Eukaryota</taxon>
        <taxon>Fungi</taxon>
        <taxon>Dikarya</taxon>
        <taxon>Basidiomycota</taxon>
        <taxon>Agaricomycotina</taxon>
        <taxon>Agaricomycetes</taxon>
        <taxon>Agaricomycetidae</taxon>
        <taxon>Agaricales</taxon>
        <taxon>Marasmiineae</taxon>
        <taxon>Mycenaceae</taxon>
        <taxon>Mycena</taxon>
    </lineage>
</organism>
<dbReference type="Proteomes" id="UP001218188">
    <property type="component" value="Unassembled WGS sequence"/>
</dbReference>
<evidence type="ECO:0000313" key="3">
    <source>
        <dbReference type="Proteomes" id="UP001218188"/>
    </source>
</evidence>
<protein>
    <submittedName>
        <fullName evidence="2">Uncharacterized protein</fullName>
    </submittedName>
</protein>
<accession>A0AAD6SDG2</accession>